<evidence type="ECO:0000256" key="7">
    <source>
        <dbReference type="SAM" id="MobiDB-lite"/>
    </source>
</evidence>
<keyword evidence="6" id="KW-0539">Nucleus</keyword>
<reference evidence="11" key="3">
    <citation type="journal article" date="2012" name="PLoS Pathog.">
        <title>Comparative genomics of the apicomplexan parasites Toxoplasma gondii and Neospora caninum: Coccidia differing in host range and transmission strategy.</title>
        <authorList>
            <person name="Reid A.J."/>
            <person name="Vermont S.J."/>
            <person name="Cotton J.A."/>
            <person name="Harris D."/>
            <person name="Hill-Cawthorne G.A."/>
            <person name="Konen-Waisman S."/>
            <person name="Latham S.M."/>
            <person name="Mourier T."/>
            <person name="Norton R."/>
            <person name="Quail M.A."/>
            <person name="Sanders M."/>
            <person name="Shanmugam D."/>
            <person name="Sohal A."/>
            <person name="Wasmuth J.D."/>
            <person name="Brunk B."/>
            <person name="Grigg M.E."/>
            <person name="Howard J.C."/>
            <person name="Parkinson J."/>
            <person name="Roos D.S."/>
            <person name="Trees A.J."/>
            <person name="Berriman M."/>
            <person name="Pain A."/>
            <person name="Wastling J.M."/>
        </authorList>
    </citation>
    <scope>NUCLEOTIDE SEQUENCE [LARGE SCALE GENOMIC DNA]</scope>
    <source>
        <strain evidence="11">Liverpool</strain>
    </source>
</reference>
<keyword evidence="4" id="KW-0963">Cytoplasm</keyword>
<evidence type="ECO:0000256" key="6">
    <source>
        <dbReference type="ARBA" id="ARBA00023242"/>
    </source>
</evidence>
<protein>
    <submittedName>
        <fullName evidence="10">Importin-beta N-terminal domain-containing protein</fullName>
    </submittedName>
</protein>
<dbReference type="PROSITE" id="PS50166">
    <property type="entry name" value="IMPORTIN_B_NT"/>
    <property type="match status" value="1"/>
</dbReference>
<keyword evidence="3" id="KW-0813">Transport</keyword>
<dbReference type="EMBL" id="LN714485">
    <property type="protein sequence ID" value="CEL69176.1"/>
    <property type="molecule type" value="Genomic_DNA"/>
</dbReference>
<dbReference type="SMART" id="SM00913">
    <property type="entry name" value="IBN_N"/>
    <property type="match status" value="1"/>
</dbReference>
<dbReference type="VEuPathDB" id="ToxoDB:NCLIV_048930"/>
<sequence>MAVASPDPQQLCQVLEGTYSQNEDVRKTSEQYLQSISPSPGLLAALLKIVQHDQIDVGVRTSAAVMLKNEVKKHWEGPGAGLEDSDEADGAAGARKKEEFYSAEEKAFIKENLYQALIQVCPVSQPVSQQLLECIRLIALHDYPASWEPLLPAVTTDIAARQDSSRLLCALSVLRRLCGIYEFKRTDKEALDAIIERTWPLLLPAAAQLLNEGGLGNTDAMQMLKLICKIYWSSTQVCLSSSALVVSTMDDWMQLMEQILVRPVPPELLSGLDAAERCELPVYKVKKWALQIIQRAFSRFGDQKLLNRATRSSKEDVAQAFGRNFATKWAPRFTEKILLLLRQRHEHPEEVQFWLSPRMLNLMLQFLLLATEAAKIYASLLKPSGEFLVSQVCVPLLQFNEEDDELWQTEPVEFVRRQSDALESFSDPKEAGKKELRARQKNVQRPLPPKRMFPLAPRRRLSVHACLVFLVAVRFWIAACEFIKALVRYRGRDFLEPLYLLTHRLVDEFRTVAQQAAAANQALPVVAYQKKDAALRLSCCISDRLLSKKRQAPVEDFLALFVLPDLQSPNKFLRMRACAVYEEFVPKLATWKNPAALVEAYRGIVLLTQDAELPVRVQAAISAKVFFSVEVEELQQVIVANLEGLTKQLFAVMKDIDNEQVVATIEQLISSHEEHIAPYAKDLTQALSVTLLEMLDREGAAEQAGDDSAEEDAAFASMTVLSALKNVLSSVTETPALYSEFLADLYPVFDALFAPDAINLLDDAIEILAFITFYIPAPFPPQLWRYFESLHQAVCGGSTPARPLSEALQNGWAVDSVGDMIAPISNFMCRAHAQFVSGQNELGVSYKACVLQIGKKCIEDLDSTDACLGLQLLCLLLECCAAQQTADDILLPAFQSVWGWVLKLNAEDGEEIDKRTRQMFIKFVLTLMVYDVRKFFLLLEEQGATAQVLSFVLENVALIKTYEQKKVFILGCTRLLQEFAAAPAAFPACVAESQALITKALATQATEQAQLKQKLKEEEDNSDFETDSDGDSEQDLDETEDAGLHPKAKEILEKLDNVKWGGDDDDDDDDDWDEMYDSSCDESGGLQSSPLAEVDELKNLREVLAALPPEAQAQISSWLGPIQLAKLNEVLTEAPPAAAAASSTSC</sequence>
<dbReference type="Pfam" id="PF03810">
    <property type="entry name" value="IBN_N"/>
    <property type="match status" value="1"/>
</dbReference>
<keyword evidence="5" id="KW-0653">Protein transport</keyword>
<evidence type="ECO:0000313" key="9">
    <source>
        <dbReference type="EMBL" id="CBZ54464.1"/>
    </source>
</evidence>
<accession>F0VK63</accession>
<dbReference type="InterPro" id="IPR016024">
    <property type="entry name" value="ARM-type_fold"/>
</dbReference>
<evidence type="ECO:0000256" key="4">
    <source>
        <dbReference type="ARBA" id="ARBA00022490"/>
    </source>
</evidence>
<evidence type="ECO:0000313" key="10">
    <source>
        <dbReference type="EMBL" id="CEL69176.1"/>
    </source>
</evidence>
<dbReference type="Gene3D" id="1.25.10.10">
    <property type="entry name" value="Leucine-rich Repeat Variant"/>
    <property type="match status" value="1"/>
</dbReference>
<dbReference type="SUPFAM" id="SSF48371">
    <property type="entry name" value="ARM repeat"/>
    <property type="match status" value="1"/>
</dbReference>
<gene>
    <name evidence="10" type="ORF">BN1204_048930</name>
    <name evidence="9" type="ORF">NCLIV_048930</name>
</gene>
<evidence type="ECO:0000313" key="11">
    <source>
        <dbReference type="Proteomes" id="UP000007494"/>
    </source>
</evidence>
<dbReference type="Proteomes" id="UP000007494">
    <property type="component" value="Chromosome X"/>
</dbReference>
<dbReference type="EMBL" id="FR823391">
    <property type="protein sequence ID" value="CBZ54464.1"/>
    <property type="molecule type" value="Genomic_DNA"/>
</dbReference>
<dbReference type="FunCoup" id="F0VK63">
    <property type="interactions" value="381"/>
</dbReference>
<keyword evidence="11" id="KW-1185">Reference proteome</keyword>
<dbReference type="OrthoDB" id="760868at2759"/>
<dbReference type="RefSeq" id="XP_003884494.1">
    <property type="nucleotide sequence ID" value="XM_003884445.1"/>
</dbReference>
<dbReference type="PANTHER" id="PTHR10997">
    <property type="entry name" value="IMPORTIN-7, 8, 11"/>
    <property type="match status" value="1"/>
</dbReference>
<feature type="compositionally biased region" description="Acidic residues" evidence="7">
    <location>
        <begin position="1063"/>
        <end position="1080"/>
    </location>
</feature>
<dbReference type="GO" id="GO:0005829">
    <property type="term" value="C:cytosol"/>
    <property type="evidence" value="ECO:0007669"/>
    <property type="project" value="TreeGrafter"/>
</dbReference>
<feature type="compositionally biased region" description="Acidic residues" evidence="7">
    <location>
        <begin position="1018"/>
        <end position="1041"/>
    </location>
</feature>
<evidence type="ECO:0000256" key="1">
    <source>
        <dbReference type="ARBA" id="ARBA00004123"/>
    </source>
</evidence>
<reference evidence="9" key="2">
    <citation type="submission" date="2011-03" db="EMBL/GenBank/DDBJ databases">
        <title>Comparative genomics and transcriptomics of Neospora caninum and Toxoplasma gondii.</title>
        <authorList>
            <person name="Reid A.J."/>
            <person name="Sohal A."/>
            <person name="Harris D."/>
            <person name="Quail M."/>
            <person name="Sanders M."/>
            <person name="Berriman M."/>
            <person name="Wastling J.M."/>
            <person name="Pain A."/>
        </authorList>
    </citation>
    <scope>NUCLEOTIDE SEQUENCE</scope>
    <source>
        <strain evidence="9">Liverpool</strain>
    </source>
</reference>
<dbReference type="InterPro" id="IPR011989">
    <property type="entry name" value="ARM-like"/>
</dbReference>
<dbReference type="GO" id="GO:0006606">
    <property type="term" value="P:protein import into nucleus"/>
    <property type="evidence" value="ECO:0007669"/>
    <property type="project" value="TreeGrafter"/>
</dbReference>
<evidence type="ECO:0000256" key="5">
    <source>
        <dbReference type="ARBA" id="ARBA00022927"/>
    </source>
</evidence>
<dbReference type="GeneID" id="13442395"/>
<dbReference type="eggNOG" id="KOG1991">
    <property type="taxonomic scope" value="Eukaryota"/>
</dbReference>
<dbReference type="InterPro" id="IPR001494">
    <property type="entry name" value="Importin-beta_N"/>
</dbReference>
<feature type="compositionally biased region" description="Basic and acidic residues" evidence="7">
    <location>
        <begin position="1042"/>
        <end position="1057"/>
    </location>
</feature>
<feature type="domain" description="Importin N-terminal" evidence="8">
    <location>
        <begin position="29"/>
        <end position="119"/>
    </location>
</feature>
<dbReference type="PANTHER" id="PTHR10997:SF18">
    <property type="entry name" value="D-IMPORTIN 7_RANBP7"/>
    <property type="match status" value="1"/>
</dbReference>
<evidence type="ECO:0000259" key="8">
    <source>
        <dbReference type="PROSITE" id="PS50166"/>
    </source>
</evidence>
<reference evidence="10" key="4">
    <citation type="journal article" date="2015" name="PLoS ONE">
        <title>Comprehensive Evaluation of Toxoplasma gondii VEG and Neospora caninum LIV Genomes with Tachyzoite Stage Transcriptome and Proteome Defines Novel Transcript Features.</title>
        <authorList>
            <person name="Ramaprasad A."/>
            <person name="Mourier T."/>
            <person name="Naeem R."/>
            <person name="Malas T.B."/>
            <person name="Moussa E."/>
            <person name="Panigrahi A."/>
            <person name="Vermont S.J."/>
            <person name="Otto T.D."/>
            <person name="Wastling J."/>
            <person name="Pain A."/>
        </authorList>
    </citation>
    <scope>NUCLEOTIDE SEQUENCE</scope>
    <source>
        <strain evidence="10">Liverpool</strain>
    </source>
</reference>
<dbReference type="GO" id="GO:0031267">
    <property type="term" value="F:small GTPase binding"/>
    <property type="evidence" value="ECO:0007669"/>
    <property type="project" value="InterPro"/>
</dbReference>
<dbReference type="InParanoid" id="F0VK63"/>
<name>F0VK63_NEOCL</name>
<dbReference type="GO" id="GO:0005635">
    <property type="term" value="C:nuclear envelope"/>
    <property type="evidence" value="ECO:0007669"/>
    <property type="project" value="TreeGrafter"/>
</dbReference>
<dbReference type="OMA" id="WVAKTSW"/>
<organism evidence="9 11">
    <name type="scientific">Neospora caninum (strain Liverpool)</name>
    <dbReference type="NCBI Taxonomy" id="572307"/>
    <lineage>
        <taxon>Eukaryota</taxon>
        <taxon>Sar</taxon>
        <taxon>Alveolata</taxon>
        <taxon>Apicomplexa</taxon>
        <taxon>Conoidasida</taxon>
        <taxon>Coccidia</taxon>
        <taxon>Eucoccidiorida</taxon>
        <taxon>Eimeriorina</taxon>
        <taxon>Sarcocystidae</taxon>
        <taxon>Neospora</taxon>
    </lineage>
</organism>
<reference evidence="9" key="1">
    <citation type="submission" date="2011-02" db="EMBL/GenBank/DDBJ databases">
        <authorList>
            <person name="Aslett M."/>
        </authorList>
    </citation>
    <scope>NUCLEOTIDE SEQUENCE</scope>
    <source>
        <strain evidence="9">Liverpool</strain>
    </source>
</reference>
<evidence type="ECO:0000256" key="2">
    <source>
        <dbReference type="ARBA" id="ARBA00004496"/>
    </source>
</evidence>
<proteinExistence type="predicted"/>
<feature type="region of interest" description="Disordered" evidence="7">
    <location>
        <begin position="1011"/>
        <end position="1088"/>
    </location>
</feature>
<evidence type="ECO:0000256" key="3">
    <source>
        <dbReference type="ARBA" id="ARBA00022448"/>
    </source>
</evidence>
<comment type="subcellular location">
    <subcellularLocation>
        <location evidence="2">Cytoplasm</location>
    </subcellularLocation>
    <subcellularLocation>
        <location evidence="1">Nucleus</location>
    </subcellularLocation>
</comment>
<dbReference type="AlphaFoldDB" id="F0VK63"/>